<feature type="compositionally biased region" description="Polar residues" evidence="1">
    <location>
        <begin position="11"/>
        <end position="38"/>
    </location>
</feature>
<dbReference type="Proteomes" id="UP000824469">
    <property type="component" value="Unassembled WGS sequence"/>
</dbReference>
<protein>
    <submittedName>
        <fullName evidence="2">Uncharacterized protein</fullName>
    </submittedName>
</protein>
<accession>A0AA38LFG1</accession>
<feature type="compositionally biased region" description="Low complexity" evidence="1">
    <location>
        <begin position="54"/>
        <end position="81"/>
    </location>
</feature>
<feature type="non-terminal residue" evidence="2">
    <location>
        <position position="1"/>
    </location>
</feature>
<feature type="region of interest" description="Disordered" evidence="1">
    <location>
        <begin position="1"/>
        <end position="81"/>
    </location>
</feature>
<gene>
    <name evidence="2" type="ORF">KI387_016500</name>
</gene>
<evidence type="ECO:0000313" key="3">
    <source>
        <dbReference type="Proteomes" id="UP000824469"/>
    </source>
</evidence>
<organism evidence="2 3">
    <name type="scientific">Taxus chinensis</name>
    <name type="common">Chinese yew</name>
    <name type="synonym">Taxus wallichiana var. chinensis</name>
    <dbReference type="NCBI Taxonomy" id="29808"/>
    <lineage>
        <taxon>Eukaryota</taxon>
        <taxon>Viridiplantae</taxon>
        <taxon>Streptophyta</taxon>
        <taxon>Embryophyta</taxon>
        <taxon>Tracheophyta</taxon>
        <taxon>Spermatophyta</taxon>
        <taxon>Pinopsida</taxon>
        <taxon>Pinidae</taxon>
        <taxon>Conifers II</taxon>
        <taxon>Cupressales</taxon>
        <taxon>Taxaceae</taxon>
        <taxon>Taxus</taxon>
    </lineage>
</organism>
<name>A0AA38LFG1_TAXCH</name>
<reference evidence="2 3" key="1">
    <citation type="journal article" date="2021" name="Nat. Plants">
        <title>The Taxus genome provides insights into paclitaxel biosynthesis.</title>
        <authorList>
            <person name="Xiong X."/>
            <person name="Gou J."/>
            <person name="Liao Q."/>
            <person name="Li Y."/>
            <person name="Zhou Q."/>
            <person name="Bi G."/>
            <person name="Li C."/>
            <person name="Du R."/>
            <person name="Wang X."/>
            <person name="Sun T."/>
            <person name="Guo L."/>
            <person name="Liang H."/>
            <person name="Lu P."/>
            <person name="Wu Y."/>
            <person name="Zhang Z."/>
            <person name="Ro D.K."/>
            <person name="Shang Y."/>
            <person name="Huang S."/>
            <person name="Yan J."/>
        </authorList>
    </citation>
    <scope>NUCLEOTIDE SEQUENCE [LARGE SCALE GENOMIC DNA]</scope>
    <source>
        <strain evidence="2">Ta-2019</strain>
    </source>
</reference>
<proteinExistence type="predicted"/>
<feature type="non-terminal residue" evidence="2">
    <location>
        <position position="81"/>
    </location>
</feature>
<dbReference type="AlphaFoldDB" id="A0AA38LFG1"/>
<comment type="caution">
    <text evidence="2">The sequence shown here is derived from an EMBL/GenBank/DDBJ whole genome shotgun (WGS) entry which is preliminary data.</text>
</comment>
<keyword evidence="3" id="KW-1185">Reference proteome</keyword>
<evidence type="ECO:0000256" key="1">
    <source>
        <dbReference type="SAM" id="MobiDB-lite"/>
    </source>
</evidence>
<sequence length="81" mass="9694">GVTDQARKVNVVNTPPQINNQRNNNFTPTINTVDFNHPQQQQQQQRRSPTRDPNQNSTRYQNQNSNQRQQMQNFNRQRFDQ</sequence>
<evidence type="ECO:0000313" key="2">
    <source>
        <dbReference type="EMBL" id="KAH9321861.1"/>
    </source>
</evidence>
<dbReference type="EMBL" id="JAHRHJ020000003">
    <property type="protein sequence ID" value="KAH9321861.1"/>
    <property type="molecule type" value="Genomic_DNA"/>
</dbReference>